<evidence type="ECO:0000313" key="1">
    <source>
        <dbReference type="EMBL" id="MBA4675504.1"/>
    </source>
</evidence>
<proteinExistence type="predicted"/>
<accession>A0A7C9FGD3</accession>
<protein>
    <submittedName>
        <fullName evidence="1">Uncharacterized protein</fullName>
    </submittedName>
</protein>
<reference evidence="1" key="2">
    <citation type="submission" date="2020-07" db="EMBL/GenBank/DDBJ databases">
        <authorList>
            <person name="Vera ALvarez R."/>
            <person name="Arias-Moreno D.M."/>
            <person name="Jimenez-Jacinto V."/>
            <person name="Jimenez-Bremont J.F."/>
            <person name="Swaminathan K."/>
            <person name="Moose S.P."/>
            <person name="Guerrero-Gonzalez M.L."/>
            <person name="Marino-Ramirez L."/>
            <person name="Landsman D."/>
            <person name="Rodriguez-Kessler M."/>
            <person name="Delgado-Sanchez P."/>
        </authorList>
    </citation>
    <scope>NUCLEOTIDE SEQUENCE</scope>
    <source>
        <tissue evidence="1">Cladode</tissue>
    </source>
</reference>
<dbReference type="EMBL" id="GISG01267434">
    <property type="protein sequence ID" value="MBA4675505.1"/>
    <property type="molecule type" value="Transcribed_RNA"/>
</dbReference>
<dbReference type="AlphaFoldDB" id="A0A7C9FGD3"/>
<reference evidence="1" key="1">
    <citation type="journal article" date="2013" name="J. Plant Res.">
        <title>Effect of fungi and light on seed germination of three Opuntia species from semiarid lands of central Mexico.</title>
        <authorList>
            <person name="Delgado-Sanchez P."/>
            <person name="Jimenez-Bremont J.F."/>
            <person name="Guerrero-Gonzalez Mde L."/>
            <person name="Flores J."/>
        </authorList>
    </citation>
    <scope>NUCLEOTIDE SEQUENCE</scope>
    <source>
        <tissue evidence="1">Cladode</tissue>
    </source>
</reference>
<organism evidence="1">
    <name type="scientific">Opuntia streptacantha</name>
    <name type="common">Prickly pear cactus</name>
    <name type="synonym">Opuntia cardona</name>
    <dbReference type="NCBI Taxonomy" id="393608"/>
    <lineage>
        <taxon>Eukaryota</taxon>
        <taxon>Viridiplantae</taxon>
        <taxon>Streptophyta</taxon>
        <taxon>Embryophyta</taxon>
        <taxon>Tracheophyta</taxon>
        <taxon>Spermatophyta</taxon>
        <taxon>Magnoliopsida</taxon>
        <taxon>eudicotyledons</taxon>
        <taxon>Gunneridae</taxon>
        <taxon>Pentapetalae</taxon>
        <taxon>Caryophyllales</taxon>
        <taxon>Cactineae</taxon>
        <taxon>Cactaceae</taxon>
        <taxon>Opuntioideae</taxon>
        <taxon>Opuntia</taxon>
    </lineage>
</organism>
<dbReference type="EMBL" id="GISG01267433">
    <property type="protein sequence ID" value="MBA4675504.1"/>
    <property type="molecule type" value="Transcribed_RNA"/>
</dbReference>
<name>A0A7C9FGD3_OPUST</name>
<sequence>MTNCHLYTKSVALNLLTLKTVTFSGTGTRLRVYDTMTAKLAPPPPRMAQNRSSPMVVRFRTLPWASTTTASITWSTDRPCLRIMFPYPPPLMWPPAPTVGHTPAGNPSVVDFSWIR</sequence>